<evidence type="ECO:0000256" key="1">
    <source>
        <dbReference type="SAM" id="MobiDB-lite"/>
    </source>
</evidence>
<feature type="compositionally biased region" description="Basic residues" evidence="1">
    <location>
        <begin position="9"/>
        <end position="23"/>
    </location>
</feature>
<gene>
    <name evidence="2" type="ORF">PsYK624_111190</name>
</gene>
<feature type="region of interest" description="Disordered" evidence="1">
    <location>
        <begin position="56"/>
        <end position="78"/>
    </location>
</feature>
<feature type="region of interest" description="Disordered" evidence="1">
    <location>
        <begin position="1"/>
        <end position="43"/>
    </location>
</feature>
<keyword evidence="3" id="KW-1185">Reference proteome</keyword>
<accession>A0A9P3GHC5</accession>
<sequence length="92" mass="9810">MAAKAPTGSKHRKRTAHDGRRKAQAAAAVEKRAKGTKGRSVKARLEQLTAELDARTAEVQGAYTTPAPPRDPMVPMDTHAPISDLAEALRGL</sequence>
<evidence type="ECO:0000313" key="3">
    <source>
        <dbReference type="Proteomes" id="UP000703269"/>
    </source>
</evidence>
<dbReference type="Proteomes" id="UP000703269">
    <property type="component" value="Unassembled WGS sequence"/>
</dbReference>
<dbReference type="AlphaFoldDB" id="A0A9P3GHC5"/>
<protein>
    <submittedName>
        <fullName evidence="2">Uncharacterized protein</fullName>
    </submittedName>
</protein>
<evidence type="ECO:0000313" key="2">
    <source>
        <dbReference type="EMBL" id="GJE94943.1"/>
    </source>
</evidence>
<name>A0A9P3GHC5_9APHY</name>
<comment type="caution">
    <text evidence="2">The sequence shown here is derived from an EMBL/GenBank/DDBJ whole genome shotgun (WGS) entry which is preliminary data.</text>
</comment>
<organism evidence="2 3">
    <name type="scientific">Phanerochaete sordida</name>
    <dbReference type="NCBI Taxonomy" id="48140"/>
    <lineage>
        <taxon>Eukaryota</taxon>
        <taxon>Fungi</taxon>
        <taxon>Dikarya</taxon>
        <taxon>Basidiomycota</taxon>
        <taxon>Agaricomycotina</taxon>
        <taxon>Agaricomycetes</taxon>
        <taxon>Polyporales</taxon>
        <taxon>Phanerochaetaceae</taxon>
        <taxon>Phanerochaete</taxon>
    </lineage>
</organism>
<reference evidence="2 3" key="1">
    <citation type="submission" date="2021-08" db="EMBL/GenBank/DDBJ databases">
        <title>Draft Genome Sequence of Phanerochaete sordida strain YK-624.</title>
        <authorList>
            <person name="Mori T."/>
            <person name="Dohra H."/>
            <person name="Suzuki T."/>
            <person name="Kawagishi H."/>
            <person name="Hirai H."/>
        </authorList>
    </citation>
    <scope>NUCLEOTIDE SEQUENCE [LARGE SCALE GENOMIC DNA]</scope>
    <source>
        <strain evidence="2 3">YK-624</strain>
    </source>
</reference>
<dbReference type="EMBL" id="BPQB01000044">
    <property type="protein sequence ID" value="GJE94943.1"/>
    <property type="molecule type" value="Genomic_DNA"/>
</dbReference>
<proteinExistence type="predicted"/>